<evidence type="ECO:0000256" key="8">
    <source>
        <dbReference type="SAM" id="SignalP"/>
    </source>
</evidence>
<reference evidence="10" key="3">
    <citation type="submission" date="2025-09" db="UniProtKB">
        <authorList>
            <consortium name="Ensembl"/>
        </authorList>
    </citation>
    <scope>IDENTIFICATION</scope>
</reference>
<evidence type="ECO:0000256" key="7">
    <source>
        <dbReference type="SAM" id="Phobius"/>
    </source>
</evidence>
<dbReference type="HOGENOM" id="CLU_178941_0_0_1"/>
<dbReference type="GO" id="GO:0007015">
    <property type="term" value="P:actin filament organization"/>
    <property type="evidence" value="ECO:0007669"/>
    <property type="project" value="TreeGrafter"/>
</dbReference>
<keyword evidence="5" id="KW-0040">ANK repeat</keyword>
<evidence type="ECO:0000259" key="9">
    <source>
        <dbReference type="Pfam" id="PF00520"/>
    </source>
</evidence>
<keyword evidence="3" id="KW-0677">Repeat</keyword>
<evidence type="ECO:0000313" key="10">
    <source>
        <dbReference type="Ensembl" id="ENSSHAP00000002913.2"/>
    </source>
</evidence>
<dbReference type="AlphaFoldDB" id="G3VIA9"/>
<feature type="signal peptide" evidence="8">
    <location>
        <begin position="1"/>
        <end position="25"/>
    </location>
</feature>
<feature type="chain" id="PRO_5029864080" description="Ion transport domain-containing protein" evidence="8">
    <location>
        <begin position="26"/>
        <end position="215"/>
    </location>
</feature>
<evidence type="ECO:0000256" key="1">
    <source>
        <dbReference type="ARBA" id="ARBA00004141"/>
    </source>
</evidence>
<keyword evidence="2 7" id="KW-0812">Transmembrane</keyword>
<evidence type="ECO:0000256" key="2">
    <source>
        <dbReference type="ARBA" id="ARBA00022692"/>
    </source>
</evidence>
<keyword evidence="4 7" id="KW-1133">Transmembrane helix</keyword>
<proteinExistence type="predicted"/>
<dbReference type="GO" id="GO:0005262">
    <property type="term" value="F:calcium channel activity"/>
    <property type="evidence" value="ECO:0007669"/>
    <property type="project" value="TreeGrafter"/>
</dbReference>
<dbReference type="GO" id="GO:0098703">
    <property type="term" value="P:calcium ion import across plasma membrane"/>
    <property type="evidence" value="ECO:0007669"/>
    <property type="project" value="TreeGrafter"/>
</dbReference>
<dbReference type="Proteomes" id="UP000007648">
    <property type="component" value="Unassembled WGS sequence"/>
</dbReference>
<keyword evidence="8" id="KW-0732">Signal</keyword>
<reference evidence="10 11" key="1">
    <citation type="journal article" date="2011" name="Proc. Natl. Acad. Sci. U.S.A.">
        <title>Genetic diversity and population structure of the endangered marsupial Sarcophilus harrisii (Tasmanian devil).</title>
        <authorList>
            <person name="Miller W."/>
            <person name="Hayes V.M."/>
            <person name="Ratan A."/>
            <person name="Petersen D.C."/>
            <person name="Wittekindt N.E."/>
            <person name="Miller J."/>
            <person name="Walenz B."/>
            <person name="Knight J."/>
            <person name="Qi J."/>
            <person name="Zhao F."/>
            <person name="Wang Q."/>
            <person name="Bedoya-Reina O.C."/>
            <person name="Katiyar N."/>
            <person name="Tomsho L.P."/>
            <person name="Kasson L.M."/>
            <person name="Hardie R.A."/>
            <person name="Woodbridge P."/>
            <person name="Tindall E.A."/>
            <person name="Bertelsen M.F."/>
            <person name="Dixon D."/>
            <person name="Pyecroft S."/>
            <person name="Helgen K.M."/>
            <person name="Lesk A.M."/>
            <person name="Pringle T.H."/>
            <person name="Patterson N."/>
            <person name="Zhang Y."/>
            <person name="Kreiss A."/>
            <person name="Woods G.M."/>
            <person name="Jones M.E."/>
            <person name="Schuster S.C."/>
        </authorList>
    </citation>
    <scope>NUCLEOTIDE SEQUENCE [LARGE SCALE GENOMIC DNA]</scope>
</reference>
<evidence type="ECO:0000256" key="5">
    <source>
        <dbReference type="ARBA" id="ARBA00023043"/>
    </source>
</evidence>
<accession>G3VIA9</accession>
<dbReference type="Pfam" id="PF00520">
    <property type="entry name" value="Ion_trans"/>
    <property type="match status" value="1"/>
</dbReference>
<dbReference type="InterPro" id="IPR024862">
    <property type="entry name" value="TRPV"/>
</dbReference>
<feature type="transmembrane region" description="Helical" evidence="7">
    <location>
        <begin position="70"/>
        <end position="94"/>
    </location>
</feature>
<organism evidence="10 11">
    <name type="scientific">Sarcophilus harrisii</name>
    <name type="common">Tasmanian devil</name>
    <name type="synonym">Sarcophilus laniarius</name>
    <dbReference type="NCBI Taxonomy" id="9305"/>
    <lineage>
        <taxon>Eukaryota</taxon>
        <taxon>Metazoa</taxon>
        <taxon>Chordata</taxon>
        <taxon>Craniata</taxon>
        <taxon>Vertebrata</taxon>
        <taxon>Euteleostomi</taxon>
        <taxon>Mammalia</taxon>
        <taxon>Metatheria</taxon>
        <taxon>Dasyuromorphia</taxon>
        <taxon>Dasyuridae</taxon>
        <taxon>Sarcophilus</taxon>
    </lineage>
</organism>
<feature type="domain" description="Ion transport" evidence="9">
    <location>
        <begin position="2"/>
        <end position="104"/>
    </location>
</feature>
<protein>
    <recommendedName>
        <fullName evidence="9">Ion transport domain-containing protein</fullName>
    </recommendedName>
</protein>
<dbReference type="PANTHER" id="PTHR10582">
    <property type="entry name" value="TRANSIENT RECEPTOR POTENTIAL ION CHANNEL PROTEIN"/>
    <property type="match status" value="1"/>
</dbReference>
<dbReference type="GO" id="GO:0005929">
    <property type="term" value="C:cilium"/>
    <property type="evidence" value="ECO:0007669"/>
    <property type="project" value="TreeGrafter"/>
</dbReference>
<sequence length="215" mass="23842">MILHDVARFLLVYVVFLVGFASALSALSGPCPGPDHCPYDSVGNASGSLFKLTLGLGDLSGPEHSSFPGFFLFVLIIYVILTSVLLLNMLIALMSETATEVSSRNEKIWQVQRAITILDMERCLPMAWRQRLLRNKVLRDQKVGLTPSQEDDLRTCLRYGNINVSLYPVSWSRSQKGLSSNVASNLAVGSWENHVPSVCLSFPICEMDCCEDQIR</sequence>
<dbReference type="InterPro" id="IPR005821">
    <property type="entry name" value="Ion_trans_dom"/>
</dbReference>
<evidence type="ECO:0000256" key="4">
    <source>
        <dbReference type="ARBA" id="ARBA00022989"/>
    </source>
</evidence>
<dbReference type="GO" id="GO:0005886">
    <property type="term" value="C:plasma membrane"/>
    <property type="evidence" value="ECO:0007669"/>
    <property type="project" value="TreeGrafter"/>
</dbReference>
<dbReference type="PANTHER" id="PTHR10582:SF6">
    <property type="entry name" value="TRANSIENT RECEPTOR POTENTIAL CATION CHANNEL SUBFAMILY V MEMBER 3"/>
    <property type="match status" value="1"/>
</dbReference>
<evidence type="ECO:0000313" key="11">
    <source>
        <dbReference type="Proteomes" id="UP000007648"/>
    </source>
</evidence>
<evidence type="ECO:0000256" key="3">
    <source>
        <dbReference type="ARBA" id="ARBA00022737"/>
    </source>
</evidence>
<evidence type="ECO:0000256" key="6">
    <source>
        <dbReference type="ARBA" id="ARBA00023136"/>
    </source>
</evidence>
<keyword evidence="11" id="KW-1185">Reference proteome</keyword>
<name>G3VIA9_SARHA</name>
<dbReference type="eggNOG" id="KOG3676">
    <property type="taxonomic scope" value="Eukaryota"/>
</dbReference>
<dbReference type="GeneTree" id="ENSGT00940000158281"/>
<dbReference type="InParanoid" id="G3VIA9"/>
<comment type="subcellular location">
    <subcellularLocation>
        <location evidence="1">Membrane</location>
        <topology evidence="1">Multi-pass membrane protein</topology>
    </subcellularLocation>
</comment>
<keyword evidence="6 7" id="KW-0472">Membrane</keyword>
<reference evidence="10" key="2">
    <citation type="submission" date="2025-08" db="UniProtKB">
        <authorList>
            <consortium name="Ensembl"/>
        </authorList>
    </citation>
    <scope>IDENTIFICATION</scope>
</reference>
<dbReference type="Ensembl" id="ENSSHAT00000002946.2">
    <property type="protein sequence ID" value="ENSSHAP00000002913.2"/>
    <property type="gene ID" value="ENSSHAG00000002578.2"/>
</dbReference>
<dbReference type="Gene3D" id="1.10.287.70">
    <property type="match status" value="1"/>
</dbReference>
<dbReference type="GO" id="GO:0007231">
    <property type="term" value="P:osmosensory signaling pathway"/>
    <property type="evidence" value="ECO:0007669"/>
    <property type="project" value="TreeGrafter"/>
</dbReference>